<dbReference type="InterPro" id="IPR001841">
    <property type="entry name" value="Znf_RING"/>
</dbReference>
<dbReference type="CDD" id="cd00121">
    <property type="entry name" value="MATH"/>
    <property type="match status" value="1"/>
</dbReference>
<dbReference type="InParanoid" id="A0A2P6NCJ5"/>
<dbReference type="PROSITE" id="PS50089">
    <property type="entry name" value="ZF_RING_2"/>
    <property type="match status" value="1"/>
</dbReference>
<proteinExistence type="predicted"/>
<dbReference type="AlphaFoldDB" id="A0A2P6NCJ5"/>
<evidence type="ECO:0000259" key="11">
    <source>
        <dbReference type="PROSITE" id="PS50145"/>
    </source>
</evidence>
<dbReference type="PANTHER" id="PTHR10131:SF94">
    <property type="entry name" value="TNF RECEPTOR-ASSOCIATED FACTOR 4"/>
    <property type="match status" value="1"/>
</dbReference>
<dbReference type="STRING" id="1890364.A0A2P6NCJ5"/>
<dbReference type="Gene3D" id="2.60.210.10">
    <property type="entry name" value="Apoptosis, Tumor Necrosis Factor Receptor Associated Protein 2, Chain A"/>
    <property type="match status" value="1"/>
</dbReference>
<dbReference type="InterPro" id="IPR013083">
    <property type="entry name" value="Znf_RING/FYVE/PHD"/>
</dbReference>
<keyword evidence="7 8" id="KW-0862">Zinc</keyword>
<dbReference type="PROSITE" id="PS50144">
    <property type="entry name" value="MATH"/>
    <property type="match status" value="1"/>
</dbReference>
<evidence type="ECO:0000256" key="3">
    <source>
        <dbReference type="ARBA" id="ARBA00022490"/>
    </source>
</evidence>
<dbReference type="EMBL" id="MDYQ01000121">
    <property type="protein sequence ID" value="PRP81691.1"/>
    <property type="molecule type" value="Genomic_DNA"/>
</dbReference>
<dbReference type="FunCoup" id="A0A2P6NCJ5">
    <property type="interactions" value="5"/>
</dbReference>
<reference evidence="12 13" key="1">
    <citation type="journal article" date="2018" name="Genome Biol. Evol.">
        <title>Multiple Roots of Fruiting Body Formation in Amoebozoa.</title>
        <authorList>
            <person name="Hillmann F."/>
            <person name="Forbes G."/>
            <person name="Novohradska S."/>
            <person name="Ferling I."/>
            <person name="Riege K."/>
            <person name="Groth M."/>
            <person name="Westermann M."/>
            <person name="Marz M."/>
            <person name="Spaller T."/>
            <person name="Winckler T."/>
            <person name="Schaap P."/>
            <person name="Glockner G."/>
        </authorList>
    </citation>
    <scope>NUCLEOTIDE SEQUENCE [LARGE SCALE GENOMIC DNA]</scope>
    <source>
        <strain evidence="12 13">Jena</strain>
    </source>
</reference>
<feature type="domain" description="TRAF-type" evidence="11">
    <location>
        <begin position="251"/>
        <end position="305"/>
    </location>
</feature>
<keyword evidence="6 8" id="KW-0863">Zinc-finger</keyword>
<dbReference type="SUPFAM" id="SSF57850">
    <property type="entry name" value="RING/U-box"/>
    <property type="match status" value="1"/>
</dbReference>
<evidence type="ECO:0000259" key="9">
    <source>
        <dbReference type="PROSITE" id="PS50089"/>
    </source>
</evidence>
<dbReference type="GO" id="GO:0008270">
    <property type="term" value="F:zinc ion binding"/>
    <property type="evidence" value="ECO:0007669"/>
    <property type="project" value="UniProtKB-KW"/>
</dbReference>
<dbReference type="Pfam" id="PF13923">
    <property type="entry name" value="zf-C3HC4_2"/>
    <property type="match status" value="1"/>
</dbReference>
<feature type="zinc finger region" description="TRAF-type" evidence="8">
    <location>
        <begin position="251"/>
        <end position="305"/>
    </location>
</feature>
<dbReference type="Gene3D" id="3.30.40.10">
    <property type="entry name" value="Zinc/RING finger domain, C3HC4 (zinc finger)"/>
    <property type="match status" value="3"/>
</dbReference>
<sequence length="510" mass="58327">MLLKVLTGDEVVRNAGSAPTFNLLGPNTTVQGITPNLFSRVNQSDPLFTLTSGFSATSVRSFEGNVAMDYGQSRDLDGPTLDDLVCEEKDIEEYKCPICMQILQSPRQCKNGHLYCALCIQKSLDKRAECPQCRVPLNLSELAKSLVAEKHLRALKVHCKYYLMREESKKPAHNAEVNWIVDPEGCQETFTQEEAERHESKCGYAPDLCMFGANCRVRKMTVEEHRDACPYRTITCDHCKKEIKLVSLEDHNVKCPEIVIHCELCQAEMKRGHLREHRRQQCPEEDIPCAYSEQGCDAQVKRKQMPRHMEESAASHLARVSQHLSQQLFQMSEDFKQSLKARDDKIRSLERALADQNFDIDWKMKNWSSLKKKSYLQSGEFELAGLKWYMGIYPNGDLPDARGHISLFLFLSSNCRGQKVGLRFSLRIMNHRNPNTKIVQNGFRANFPLVERPEEQVSKGWGAKRFTPCDEITEANGYLKDDLLFIQASITVCNIRWEVETANTSIVGYW</sequence>
<dbReference type="PANTHER" id="PTHR10131">
    <property type="entry name" value="TNF RECEPTOR ASSOCIATED FACTOR"/>
    <property type="match status" value="1"/>
</dbReference>
<evidence type="ECO:0000256" key="8">
    <source>
        <dbReference type="PROSITE-ProRule" id="PRU00207"/>
    </source>
</evidence>
<dbReference type="Proteomes" id="UP000241769">
    <property type="component" value="Unassembled WGS sequence"/>
</dbReference>
<comment type="caution">
    <text evidence="12">The sequence shown here is derived from an EMBL/GenBank/DDBJ whole genome shotgun (WGS) entry which is preliminary data.</text>
</comment>
<name>A0A2P6NCJ5_9EUKA</name>
<gene>
    <name evidence="12" type="ORF">PROFUN_01198</name>
</gene>
<comment type="function">
    <text evidence="1">Probable adapter protein and signal transducer that links members of the tumor necrosis factor receptor family to different signaling pathways by association with the receptor cytoplasmic domain and kinases.</text>
</comment>
<evidence type="ECO:0000256" key="1">
    <source>
        <dbReference type="ARBA" id="ARBA00003051"/>
    </source>
</evidence>
<protein>
    <submittedName>
        <fullName evidence="12">Uncharacterized protein</fullName>
    </submittedName>
</protein>
<dbReference type="PROSITE" id="PS50145">
    <property type="entry name" value="ZF_TRAF"/>
    <property type="match status" value="1"/>
</dbReference>
<feature type="domain" description="RING-type" evidence="9">
    <location>
        <begin position="96"/>
        <end position="134"/>
    </location>
</feature>
<dbReference type="InterPro" id="IPR001293">
    <property type="entry name" value="Znf_TRAF"/>
</dbReference>
<dbReference type="SMART" id="SM00184">
    <property type="entry name" value="RING"/>
    <property type="match status" value="1"/>
</dbReference>
<dbReference type="OrthoDB" id="14492at2759"/>
<dbReference type="Pfam" id="PF22486">
    <property type="entry name" value="MATH_2"/>
    <property type="match status" value="1"/>
</dbReference>
<accession>A0A2P6NCJ5</accession>
<evidence type="ECO:0000256" key="4">
    <source>
        <dbReference type="ARBA" id="ARBA00022723"/>
    </source>
</evidence>
<organism evidence="12 13">
    <name type="scientific">Planoprotostelium fungivorum</name>
    <dbReference type="NCBI Taxonomy" id="1890364"/>
    <lineage>
        <taxon>Eukaryota</taxon>
        <taxon>Amoebozoa</taxon>
        <taxon>Evosea</taxon>
        <taxon>Variosea</taxon>
        <taxon>Cavosteliida</taxon>
        <taxon>Cavosteliaceae</taxon>
        <taxon>Planoprotostelium</taxon>
    </lineage>
</organism>
<evidence type="ECO:0000313" key="12">
    <source>
        <dbReference type="EMBL" id="PRP81691.1"/>
    </source>
</evidence>
<evidence type="ECO:0000256" key="6">
    <source>
        <dbReference type="ARBA" id="ARBA00022771"/>
    </source>
</evidence>
<evidence type="ECO:0000256" key="2">
    <source>
        <dbReference type="ARBA" id="ARBA00004496"/>
    </source>
</evidence>
<keyword evidence="4 8" id="KW-0479">Metal-binding</keyword>
<feature type="domain" description="MATH" evidence="10">
    <location>
        <begin position="357"/>
        <end position="490"/>
    </location>
</feature>
<dbReference type="GO" id="GO:0005737">
    <property type="term" value="C:cytoplasm"/>
    <property type="evidence" value="ECO:0007669"/>
    <property type="project" value="UniProtKB-SubCell"/>
</dbReference>
<dbReference type="InterPro" id="IPR002083">
    <property type="entry name" value="MATH/TRAF_dom"/>
</dbReference>
<evidence type="ECO:0000256" key="5">
    <source>
        <dbReference type="ARBA" id="ARBA00022737"/>
    </source>
</evidence>
<keyword evidence="13" id="KW-1185">Reference proteome</keyword>
<dbReference type="InterPro" id="IPR008974">
    <property type="entry name" value="TRAF-like"/>
</dbReference>
<keyword evidence="5" id="KW-0677">Repeat</keyword>
<comment type="subcellular location">
    <subcellularLocation>
        <location evidence="2">Cytoplasm</location>
    </subcellularLocation>
</comment>
<dbReference type="Pfam" id="PF02176">
    <property type="entry name" value="zf-TRAF"/>
    <property type="match status" value="1"/>
</dbReference>
<evidence type="ECO:0000313" key="13">
    <source>
        <dbReference type="Proteomes" id="UP000241769"/>
    </source>
</evidence>
<dbReference type="SUPFAM" id="SSF49599">
    <property type="entry name" value="TRAF domain-like"/>
    <property type="match status" value="3"/>
</dbReference>
<dbReference type="SMART" id="SM00061">
    <property type="entry name" value="MATH"/>
    <property type="match status" value="1"/>
</dbReference>
<evidence type="ECO:0000256" key="7">
    <source>
        <dbReference type="ARBA" id="ARBA00022833"/>
    </source>
</evidence>
<evidence type="ECO:0000259" key="10">
    <source>
        <dbReference type="PROSITE" id="PS50144"/>
    </source>
</evidence>
<keyword evidence="3" id="KW-0963">Cytoplasm</keyword>